<protein>
    <submittedName>
        <fullName evidence="1">Uncharacterized protein</fullName>
    </submittedName>
</protein>
<keyword evidence="2" id="KW-1185">Reference proteome</keyword>
<organism evidence="1 2">
    <name type="scientific">Deinococcus maricopensis (strain DSM 21211 / LMG 22137 / NRRL B-23946 / LB-34)</name>
    <dbReference type="NCBI Taxonomy" id="709986"/>
    <lineage>
        <taxon>Bacteria</taxon>
        <taxon>Thermotogati</taxon>
        <taxon>Deinococcota</taxon>
        <taxon>Deinococci</taxon>
        <taxon>Deinococcales</taxon>
        <taxon>Deinococcaceae</taxon>
        <taxon>Deinococcus</taxon>
    </lineage>
</organism>
<evidence type="ECO:0000313" key="2">
    <source>
        <dbReference type="Proteomes" id="UP000008635"/>
    </source>
</evidence>
<evidence type="ECO:0000313" key="1">
    <source>
        <dbReference type="EMBL" id="ADV66855.1"/>
    </source>
</evidence>
<dbReference type="KEGG" id="dmr:Deima_1204"/>
<dbReference type="Proteomes" id="UP000008635">
    <property type="component" value="Chromosome"/>
</dbReference>
<reference evidence="2" key="2">
    <citation type="submission" date="2011-01" db="EMBL/GenBank/DDBJ databases">
        <title>The complete genome of Deinococcus maricopensis DSM 21211.</title>
        <authorList>
            <consortium name="US DOE Joint Genome Institute (JGI-PGF)"/>
            <person name="Lucas S."/>
            <person name="Copeland A."/>
            <person name="Lapidus A."/>
            <person name="Goodwin L."/>
            <person name="Pitluck S."/>
            <person name="Kyrpides N."/>
            <person name="Mavromatis K."/>
            <person name="Pagani I."/>
            <person name="Ivanova N."/>
            <person name="Ovchinnikova G."/>
            <person name="Zeytun A."/>
            <person name="Detter J.C."/>
            <person name="Han C."/>
            <person name="Land M."/>
            <person name="Hauser L."/>
            <person name="Markowitz V."/>
            <person name="Cheng J.-F."/>
            <person name="Hugenholtz P."/>
            <person name="Woyke T."/>
            <person name="Wu D."/>
            <person name="Pukall R."/>
            <person name="Gehrich-Schroeter G."/>
            <person name="Brambilla E."/>
            <person name="Klenk H.-P."/>
            <person name="Eisen J.A."/>
        </authorList>
    </citation>
    <scope>NUCLEOTIDE SEQUENCE [LARGE SCALE GENOMIC DNA]</scope>
    <source>
        <strain evidence="2">DSM 21211 / LMG 22137 / NRRL B-23946 / LB-34</strain>
    </source>
</reference>
<dbReference type="RefSeq" id="WP_013556360.1">
    <property type="nucleotide sequence ID" value="NC_014958.1"/>
</dbReference>
<gene>
    <name evidence="1" type="ordered locus">Deima_1204</name>
</gene>
<sequence length="55" mass="6164">MDAELLLAYLRAARAEFDHLTAPTPDTQRAWDEAERAIQAIEARRALPHPHQSAA</sequence>
<dbReference type="HOGENOM" id="CLU_3024624_0_0_0"/>
<proteinExistence type="predicted"/>
<dbReference type="AlphaFoldDB" id="E8U716"/>
<name>E8U716_DEIML</name>
<reference evidence="1 2" key="1">
    <citation type="journal article" date="2011" name="Stand. Genomic Sci.">
        <title>Complete genome sequence of Deinococcus maricopensis type strain (LB-34).</title>
        <authorList>
            <person name="Pukall R."/>
            <person name="Zeytun A."/>
            <person name="Lucas S."/>
            <person name="Lapidus A."/>
            <person name="Hammon N."/>
            <person name="Deshpande S."/>
            <person name="Nolan M."/>
            <person name="Cheng J.F."/>
            <person name="Pitluck S."/>
            <person name="Liolios K."/>
            <person name="Pagani I."/>
            <person name="Mikhailova N."/>
            <person name="Ivanova N."/>
            <person name="Mavromatis K."/>
            <person name="Pati A."/>
            <person name="Tapia R."/>
            <person name="Han C."/>
            <person name="Goodwin L."/>
            <person name="Chen A."/>
            <person name="Palaniappan K."/>
            <person name="Land M."/>
            <person name="Hauser L."/>
            <person name="Chang Y.J."/>
            <person name="Jeffries C.D."/>
            <person name="Brambilla E.M."/>
            <person name="Rohde M."/>
            <person name="Goker M."/>
            <person name="Detter J.C."/>
            <person name="Woyke T."/>
            <person name="Bristow J."/>
            <person name="Eisen J.A."/>
            <person name="Markowitz V."/>
            <person name="Hugenholtz P."/>
            <person name="Kyrpides N.C."/>
            <person name="Klenk H.P."/>
        </authorList>
    </citation>
    <scope>NUCLEOTIDE SEQUENCE [LARGE SCALE GENOMIC DNA]</scope>
    <source>
        <strain evidence="2">DSM 21211 / LMG 22137 / NRRL B-23946 / LB-34</strain>
    </source>
</reference>
<accession>E8U716</accession>
<dbReference type="EMBL" id="CP002454">
    <property type="protein sequence ID" value="ADV66855.1"/>
    <property type="molecule type" value="Genomic_DNA"/>
</dbReference>